<protein>
    <submittedName>
        <fullName evidence="4">Por secretion system C-terminal sorting domain-containing protein</fullName>
    </submittedName>
</protein>
<gene>
    <name evidence="4" type="ORF">SAMN05216474_0170</name>
</gene>
<dbReference type="RefSeq" id="WP_090245258.1">
    <property type="nucleotide sequence ID" value="NZ_FPAS01000001.1"/>
</dbReference>
<dbReference type="STRING" id="477690.SAMN05216474_0170"/>
<keyword evidence="1 2" id="KW-0732">Signal</keyword>
<dbReference type="Proteomes" id="UP000236454">
    <property type="component" value="Unassembled WGS sequence"/>
</dbReference>
<dbReference type="OrthoDB" id="9807496at2"/>
<feature type="domain" description="Secretion system C-terminal sorting" evidence="3">
    <location>
        <begin position="494"/>
        <end position="554"/>
    </location>
</feature>
<dbReference type="AlphaFoldDB" id="A0A1I6XGH2"/>
<dbReference type="Pfam" id="PF18962">
    <property type="entry name" value="Por_Secre_tail"/>
    <property type="match status" value="1"/>
</dbReference>
<evidence type="ECO:0000256" key="2">
    <source>
        <dbReference type="SAM" id="SignalP"/>
    </source>
</evidence>
<reference evidence="4 5" key="1">
    <citation type="submission" date="2016-10" db="EMBL/GenBank/DDBJ databases">
        <authorList>
            <person name="de Groot N.N."/>
        </authorList>
    </citation>
    <scope>NUCLEOTIDE SEQUENCE [LARGE SCALE GENOMIC DNA]</scope>
    <source>
        <strain evidence="4 5">CGMCC 1.7005</strain>
    </source>
</reference>
<dbReference type="EMBL" id="FPAS01000001">
    <property type="protein sequence ID" value="SFT37181.1"/>
    <property type="molecule type" value="Genomic_DNA"/>
</dbReference>
<dbReference type="NCBIfam" id="TIGR04183">
    <property type="entry name" value="Por_Secre_tail"/>
    <property type="match status" value="1"/>
</dbReference>
<feature type="chain" id="PRO_5014614977" evidence="2">
    <location>
        <begin position="21"/>
        <end position="563"/>
    </location>
</feature>
<name>A0A1I6XGH2_9FLAO</name>
<dbReference type="InterPro" id="IPR026444">
    <property type="entry name" value="Secre_tail"/>
</dbReference>
<evidence type="ECO:0000256" key="1">
    <source>
        <dbReference type="ARBA" id="ARBA00022729"/>
    </source>
</evidence>
<organism evidence="4 5">
    <name type="scientific">Lishizhenia tianjinensis</name>
    <dbReference type="NCBI Taxonomy" id="477690"/>
    <lineage>
        <taxon>Bacteria</taxon>
        <taxon>Pseudomonadati</taxon>
        <taxon>Bacteroidota</taxon>
        <taxon>Flavobacteriia</taxon>
        <taxon>Flavobacteriales</taxon>
        <taxon>Crocinitomicaceae</taxon>
        <taxon>Lishizhenia</taxon>
    </lineage>
</organism>
<keyword evidence="5" id="KW-1185">Reference proteome</keyword>
<evidence type="ECO:0000259" key="3">
    <source>
        <dbReference type="Pfam" id="PF18962"/>
    </source>
</evidence>
<feature type="signal peptide" evidence="2">
    <location>
        <begin position="1"/>
        <end position="20"/>
    </location>
</feature>
<evidence type="ECO:0000313" key="4">
    <source>
        <dbReference type="EMBL" id="SFT37181.1"/>
    </source>
</evidence>
<proteinExistence type="predicted"/>
<sequence>MKNSIFTLILSTLLSVYLGAQQNYLPFTGFTPNQIRITLTPQLGACMNIVNYGAAGFEFPVGSNNHVSFANSFWFGGKYNNDSLEISASKWSYYDYRFGNGPLTVDPTLNTGTTEDFGDASIDSLEMLEWEQVFIVTKQDIEIFKQWFICEQDPNCNANVYYPNYQIPSSIMDWPAHGDITQDQTFYLAPFYDYDNDGNYNPNAGDFPCIKGDYFAWMILNDQPLSGENAGGMGVEIHISVYGFDKEDGNVLDQTIFVEYDVINRSTDTLTDFRFLEYQDFDLGYPMDDYIGTLPSENAIFVYNGDDFDDGATGYGNYPPTFTMKLLNKTAIHGSYFINSSGSLGDPNTDVEYNNYLHGLWKNGDSLYYGGTGFPGTTGATNMTTNWVYPHLSTTPFNWTETNTNGQGNSNDSDDRRGHLVAGGELFLPGTKLEYDYAFVVSTSNQNGALASLNQMYVDLPLVQEFYNDSISVCGPGLSGNLGTDFTQGNEISVFPNPASDFVILRSNLSVNFNYTLFDASGRVALSGNGNQQTKITLSDLTPGLYYLEIEGSENPPFKIVKQ</sequence>
<accession>A0A1I6XGH2</accession>
<evidence type="ECO:0000313" key="5">
    <source>
        <dbReference type="Proteomes" id="UP000236454"/>
    </source>
</evidence>